<dbReference type="InterPro" id="IPR012466">
    <property type="entry name" value="NECAP_PHear"/>
</dbReference>
<keyword evidence="3" id="KW-1185">Reference proteome</keyword>
<dbReference type="EMBL" id="CAICTM010001093">
    <property type="protein sequence ID" value="CAB9520350.1"/>
    <property type="molecule type" value="Genomic_DNA"/>
</dbReference>
<dbReference type="PANTHER" id="PTHR12847:SF9">
    <property type="entry name" value="NECAP-LIKE PROTEIN CG9132"/>
    <property type="match status" value="1"/>
</dbReference>
<dbReference type="InterPro" id="IPR011993">
    <property type="entry name" value="PH-like_dom_sf"/>
</dbReference>
<comment type="caution">
    <text evidence="2">The sequence shown here is derived from an EMBL/GenBank/DDBJ whole genome shotgun (WGS) entry which is preliminary data.</text>
</comment>
<gene>
    <name evidence="2" type="ORF">SEMRO_1095_G240680.1</name>
</gene>
<dbReference type="AlphaFoldDB" id="A0A9N8EH88"/>
<reference evidence="2" key="1">
    <citation type="submission" date="2020-06" db="EMBL/GenBank/DDBJ databases">
        <authorList>
            <consortium name="Plant Systems Biology data submission"/>
        </authorList>
    </citation>
    <scope>NUCLEOTIDE SEQUENCE</scope>
    <source>
        <strain evidence="2">D6</strain>
    </source>
</reference>
<protein>
    <submittedName>
        <fullName evidence="2">Ear-binding coat-associated protein 2</fullName>
    </submittedName>
</protein>
<name>A0A9N8EH88_9STRA</name>
<proteinExistence type="predicted"/>
<sequence length="172" mass="19523">MAEHDLGLLDDDTYKVKILSQKILGIAEVYLYKIPREKDPGQQYFADEWVLKRPLKECSLRVERRGDALLLLFTYVQEGKQGSTLFALCCIDLINGNQDMNHHVLTVGDSSRYFVVRVSDEQGEREALLGLGFRERDEAADFRAAISHYVNAVIKEKMARSAAAGEEELVEQ</sequence>
<dbReference type="OrthoDB" id="10265489at2759"/>
<dbReference type="GO" id="GO:0030125">
    <property type="term" value="C:clathrin vesicle coat"/>
    <property type="evidence" value="ECO:0007669"/>
    <property type="project" value="TreeGrafter"/>
</dbReference>
<accession>A0A9N8EH88</accession>
<dbReference type="PANTHER" id="PTHR12847">
    <property type="entry name" value="ATP-BINDING CASSETTE ABC TRANSPORTER-RELATED"/>
    <property type="match status" value="1"/>
</dbReference>
<feature type="domain" description="NECAP PHear" evidence="1">
    <location>
        <begin position="24"/>
        <end position="162"/>
    </location>
</feature>
<evidence type="ECO:0000313" key="2">
    <source>
        <dbReference type="EMBL" id="CAB9520350.1"/>
    </source>
</evidence>
<dbReference type="Pfam" id="PF07933">
    <property type="entry name" value="DUF1681"/>
    <property type="match status" value="1"/>
</dbReference>
<dbReference type="Proteomes" id="UP001153069">
    <property type="component" value="Unassembled WGS sequence"/>
</dbReference>
<organism evidence="2 3">
    <name type="scientific">Seminavis robusta</name>
    <dbReference type="NCBI Taxonomy" id="568900"/>
    <lineage>
        <taxon>Eukaryota</taxon>
        <taxon>Sar</taxon>
        <taxon>Stramenopiles</taxon>
        <taxon>Ochrophyta</taxon>
        <taxon>Bacillariophyta</taxon>
        <taxon>Bacillariophyceae</taxon>
        <taxon>Bacillariophycidae</taxon>
        <taxon>Naviculales</taxon>
        <taxon>Naviculaceae</taxon>
        <taxon>Seminavis</taxon>
    </lineage>
</organism>
<dbReference type="GO" id="GO:0006897">
    <property type="term" value="P:endocytosis"/>
    <property type="evidence" value="ECO:0007669"/>
    <property type="project" value="InterPro"/>
</dbReference>
<evidence type="ECO:0000259" key="1">
    <source>
        <dbReference type="Pfam" id="PF07933"/>
    </source>
</evidence>
<dbReference type="Gene3D" id="2.30.29.30">
    <property type="entry name" value="Pleckstrin-homology domain (PH domain)/Phosphotyrosine-binding domain (PTB)"/>
    <property type="match status" value="1"/>
</dbReference>
<evidence type="ECO:0000313" key="3">
    <source>
        <dbReference type="Proteomes" id="UP001153069"/>
    </source>
</evidence>
<dbReference type="SUPFAM" id="SSF50729">
    <property type="entry name" value="PH domain-like"/>
    <property type="match status" value="1"/>
</dbReference>